<organism evidence="2">
    <name type="scientific">Aphanomyces invadans</name>
    <dbReference type="NCBI Taxonomy" id="157072"/>
    <lineage>
        <taxon>Eukaryota</taxon>
        <taxon>Sar</taxon>
        <taxon>Stramenopiles</taxon>
        <taxon>Oomycota</taxon>
        <taxon>Saprolegniomycetes</taxon>
        <taxon>Saprolegniales</taxon>
        <taxon>Verrucalvaceae</taxon>
        <taxon>Aphanomyces</taxon>
    </lineage>
</organism>
<feature type="transmembrane region" description="Helical" evidence="1">
    <location>
        <begin position="76"/>
        <end position="96"/>
    </location>
</feature>
<feature type="transmembrane region" description="Helical" evidence="1">
    <location>
        <begin position="300"/>
        <end position="319"/>
    </location>
</feature>
<feature type="transmembrane region" description="Helical" evidence="1">
    <location>
        <begin position="260"/>
        <end position="280"/>
    </location>
</feature>
<keyword evidence="1" id="KW-0812">Transmembrane</keyword>
<dbReference type="AlphaFoldDB" id="A0A024TUV9"/>
<feature type="transmembrane region" description="Helical" evidence="1">
    <location>
        <begin position="108"/>
        <end position="128"/>
    </location>
</feature>
<evidence type="ECO:0000313" key="2">
    <source>
        <dbReference type="EMBL" id="ETV97940.1"/>
    </source>
</evidence>
<dbReference type="GeneID" id="20086305"/>
<feature type="transmembrane region" description="Helical" evidence="1">
    <location>
        <begin position="196"/>
        <end position="215"/>
    </location>
</feature>
<gene>
    <name evidence="2" type="ORF">H310_09255</name>
</gene>
<feature type="transmembrane region" description="Helical" evidence="1">
    <location>
        <begin position="21"/>
        <end position="46"/>
    </location>
</feature>
<sequence length="339" mass="35735">MAIRNPSASLPTSPTSRRRRWLHRCVVVVGLVALALASCLCLVGGLKPSLVDDPHVVSNGTSRTARGAEDCPEARYFLVGSGGLLAAWLVVGLVAFQSRAPPPAMTMLAILLCFVTVVAGIVGAILGGHEICAQSRPTEFTLTIATSCVFVAVCAPLMGILVHYVVRHVSSPDSKGSGLVGALRCTSIAHSTRRCLAILPFGMLAGVAVVLVLVYARRGEGCSEPFVLFLVVSSGLLGFILGVALWCYLHPHSSAAFLPYLLLGHAVTTVGWAIVGTVWIRSNAAAPVQCSVGLVSAVHWLRMPLFVLGIAQIMLTCCCKLERLCLPLVVPTDHTVQVV</sequence>
<feature type="transmembrane region" description="Helical" evidence="1">
    <location>
        <begin position="227"/>
        <end position="248"/>
    </location>
</feature>
<protein>
    <submittedName>
        <fullName evidence="2">Uncharacterized protein</fullName>
    </submittedName>
</protein>
<reference evidence="2" key="1">
    <citation type="submission" date="2013-12" db="EMBL/GenBank/DDBJ databases">
        <title>The Genome Sequence of Aphanomyces invadans NJM9701.</title>
        <authorList>
            <consortium name="The Broad Institute Genomics Platform"/>
            <person name="Russ C."/>
            <person name="Tyler B."/>
            <person name="van West P."/>
            <person name="Dieguez-Uribeondo J."/>
            <person name="Young S.K."/>
            <person name="Zeng Q."/>
            <person name="Gargeya S."/>
            <person name="Fitzgerald M."/>
            <person name="Abouelleil A."/>
            <person name="Alvarado L."/>
            <person name="Chapman S.B."/>
            <person name="Gainer-Dewar J."/>
            <person name="Goldberg J."/>
            <person name="Griggs A."/>
            <person name="Gujja S."/>
            <person name="Hansen M."/>
            <person name="Howarth C."/>
            <person name="Imamovic A."/>
            <person name="Ireland A."/>
            <person name="Larimer J."/>
            <person name="McCowan C."/>
            <person name="Murphy C."/>
            <person name="Pearson M."/>
            <person name="Poon T.W."/>
            <person name="Priest M."/>
            <person name="Roberts A."/>
            <person name="Saif S."/>
            <person name="Shea T."/>
            <person name="Sykes S."/>
            <person name="Wortman J."/>
            <person name="Nusbaum C."/>
            <person name="Birren B."/>
        </authorList>
    </citation>
    <scope>NUCLEOTIDE SEQUENCE [LARGE SCALE GENOMIC DNA]</scope>
    <source>
        <strain evidence="2">NJM9701</strain>
    </source>
</reference>
<name>A0A024TUV9_9STRA</name>
<keyword evidence="1" id="KW-0472">Membrane</keyword>
<dbReference type="RefSeq" id="XP_008873501.1">
    <property type="nucleotide sequence ID" value="XM_008875279.1"/>
</dbReference>
<dbReference type="VEuPathDB" id="FungiDB:H310_09255"/>
<evidence type="ECO:0000256" key="1">
    <source>
        <dbReference type="SAM" id="Phobius"/>
    </source>
</evidence>
<keyword evidence="1" id="KW-1133">Transmembrane helix</keyword>
<accession>A0A024TUV9</accession>
<feature type="transmembrane region" description="Helical" evidence="1">
    <location>
        <begin position="140"/>
        <end position="166"/>
    </location>
</feature>
<dbReference type="OrthoDB" id="78538at2759"/>
<dbReference type="EMBL" id="KI913971">
    <property type="protein sequence ID" value="ETV97940.1"/>
    <property type="molecule type" value="Genomic_DNA"/>
</dbReference>
<proteinExistence type="predicted"/>